<gene>
    <name evidence="4" type="ORF">ADK37_27805</name>
</gene>
<evidence type="ECO:0000313" key="4">
    <source>
        <dbReference type="EMBL" id="KOG32373.1"/>
    </source>
</evidence>
<keyword evidence="5" id="KW-1185">Reference proteome</keyword>
<dbReference type="STRING" id="67356.AQJ84_24915"/>
<dbReference type="PROSITE" id="PS50075">
    <property type="entry name" value="CARRIER"/>
    <property type="match status" value="1"/>
</dbReference>
<sequence length="86" mass="9304">MSELTLTELTTILQECAGEDETSALRGGDVLDTDFKDLGYDSLAMLETAARIQITYGVVLADDVVVEASTPRQLMRLVNQSIVEGP</sequence>
<dbReference type="SUPFAM" id="SSF47336">
    <property type="entry name" value="ACP-like"/>
    <property type="match status" value="1"/>
</dbReference>
<name>A0A0L8L294_9ACTN</name>
<reference evidence="5" key="1">
    <citation type="submission" date="2015-07" db="EMBL/GenBank/DDBJ databases">
        <authorList>
            <person name="Ju K.-S."/>
            <person name="Doroghazi J.R."/>
            <person name="Metcalf W.W."/>
        </authorList>
    </citation>
    <scope>NUCLEOTIDE SEQUENCE [LARGE SCALE GENOMIC DNA]</scope>
    <source>
        <strain evidence="5">NRRL 2290</strain>
    </source>
</reference>
<keyword evidence="2" id="KW-0597">Phosphoprotein</keyword>
<dbReference type="InterPro" id="IPR036736">
    <property type="entry name" value="ACP-like_sf"/>
</dbReference>
<evidence type="ECO:0000313" key="5">
    <source>
        <dbReference type="Proteomes" id="UP000037251"/>
    </source>
</evidence>
<dbReference type="Gene3D" id="1.10.1200.10">
    <property type="entry name" value="ACP-like"/>
    <property type="match status" value="1"/>
</dbReference>
<proteinExistence type="predicted"/>
<dbReference type="AlphaFoldDB" id="A0A0L8L294"/>
<organism evidence="4 5">
    <name type="scientific">Streptomyces resistomycificus</name>
    <dbReference type="NCBI Taxonomy" id="67356"/>
    <lineage>
        <taxon>Bacteria</taxon>
        <taxon>Bacillati</taxon>
        <taxon>Actinomycetota</taxon>
        <taxon>Actinomycetes</taxon>
        <taxon>Kitasatosporales</taxon>
        <taxon>Streptomycetaceae</taxon>
        <taxon>Streptomyces</taxon>
        <taxon>Streptomyces aurantiacus group</taxon>
    </lineage>
</organism>
<comment type="caution">
    <text evidence="4">The sequence shown here is derived from an EMBL/GenBank/DDBJ whole genome shotgun (WGS) entry which is preliminary data.</text>
</comment>
<dbReference type="RefSeq" id="WP_030038589.1">
    <property type="nucleotide sequence ID" value="NZ_KL575588.1"/>
</dbReference>
<feature type="domain" description="Carrier" evidence="3">
    <location>
        <begin position="3"/>
        <end position="82"/>
    </location>
</feature>
<dbReference type="PROSITE" id="PS00012">
    <property type="entry name" value="PHOSPHOPANTETHEINE"/>
    <property type="match status" value="1"/>
</dbReference>
<dbReference type="InterPro" id="IPR009081">
    <property type="entry name" value="PP-bd_ACP"/>
</dbReference>
<dbReference type="PATRIC" id="fig|67356.5.peg.5944"/>
<accession>A0A0L8L294</accession>
<keyword evidence="1" id="KW-0596">Phosphopantetheine</keyword>
<dbReference type="InterPro" id="IPR006162">
    <property type="entry name" value="Ppantetheine_attach_site"/>
</dbReference>
<evidence type="ECO:0000259" key="3">
    <source>
        <dbReference type="PROSITE" id="PS50075"/>
    </source>
</evidence>
<dbReference type="Pfam" id="PF00550">
    <property type="entry name" value="PP-binding"/>
    <property type="match status" value="1"/>
</dbReference>
<dbReference type="EMBL" id="LGUS01000185">
    <property type="protein sequence ID" value="KOG32373.1"/>
    <property type="molecule type" value="Genomic_DNA"/>
</dbReference>
<dbReference type="Proteomes" id="UP000037251">
    <property type="component" value="Unassembled WGS sequence"/>
</dbReference>
<evidence type="ECO:0000256" key="1">
    <source>
        <dbReference type="ARBA" id="ARBA00022450"/>
    </source>
</evidence>
<dbReference type="OrthoDB" id="3537906at2"/>
<evidence type="ECO:0000256" key="2">
    <source>
        <dbReference type="ARBA" id="ARBA00022553"/>
    </source>
</evidence>
<dbReference type="eggNOG" id="COG0236">
    <property type="taxonomic scope" value="Bacteria"/>
</dbReference>
<protein>
    <submittedName>
        <fullName evidence="4">Actinorhodin polyketide synthase acyl carrier protein</fullName>
    </submittedName>
</protein>